<dbReference type="AlphaFoldDB" id="A0A1T1HE11"/>
<feature type="transmembrane region" description="Helical" evidence="8">
    <location>
        <begin position="98"/>
        <end position="119"/>
    </location>
</feature>
<dbReference type="InterPro" id="IPR037185">
    <property type="entry name" value="EmrE-like"/>
</dbReference>
<evidence type="ECO:0000313" key="10">
    <source>
        <dbReference type="Proteomes" id="UP000190064"/>
    </source>
</evidence>
<evidence type="ECO:0000256" key="8">
    <source>
        <dbReference type="SAM" id="Phobius"/>
    </source>
</evidence>
<evidence type="ECO:0000313" key="9">
    <source>
        <dbReference type="EMBL" id="OOV88089.1"/>
    </source>
</evidence>
<organism evidence="9 10">
    <name type="scientific">Oceanospirillum linum</name>
    <dbReference type="NCBI Taxonomy" id="966"/>
    <lineage>
        <taxon>Bacteria</taxon>
        <taxon>Pseudomonadati</taxon>
        <taxon>Pseudomonadota</taxon>
        <taxon>Gammaproteobacteria</taxon>
        <taxon>Oceanospirillales</taxon>
        <taxon>Oceanospirillaceae</taxon>
        <taxon>Oceanospirillum</taxon>
    </lineage>
</organism>
<comment type="subcellular location">
    <subcellularLocation>
        <location evidence="1">Cell membrane</location>
        <topology evidence="1">Multi-pass membrane protein</topology>
    </subcellularLocation>
</comment>
<evidence type="ECO:0000256" key="2">
    <source>
        <dbReference type="ARBA" id="ARBA00007362"/>
    </source>
</evidence>
<reference evidence="9" key="1">
    <citation type="submission" date="2017-02" db="EMBL/GenBank/DDBJ databases">
        <title>Draft Genome Sequence of the Salt Water Bacterium Oceanospirillum linum ATCC 11336.</title>
        <authorList>
            <person name="Trachtenberg A.M."/>
            <person name="Carney J.G."/>
            <person name="Linnane J.D."/>
            <person name="Rheaume B.A."/>
            <person name="Pitts N.L."/>
            <person name="Mykles D.L."/>
            <person name="Maclea K.S."/>
        </authorList>
    </citation>
    <scope>NUCLEOTIDE SEQUENCE [LARGE SCALE GENOMIC DNA]</scope>
    <source>
        <strain evidence="9">ATCC 11336</strain>
    </source>
</reference>
<keyword evidence="7 8" id="KW-0472">Membrane</keyword>
<dbReference type="NCBIfam" id="TIGR00688">
    <property type="entry name" value="rarD"/>
    <property type="match status" value="1"/>
</dbReference>
<comment type="caution">
    <text evidence="9">The sequence shown here is derived from an EMBL/GenBank/DDBJ whole genome shotgun (WGS) entry which is preliminary data.</text>
</comment>
<feature type="transmembrane region" description="Helical" evidence="8">
    <location>
        <begin position="207"/>
        <end position="228"/>
    </location>
</feature>
<keyword evidence="3" id="KW-0813">Transport</keyword>
<comment type="similarity">
    <text evidence="2">Belongs to the EamA transporter family.</text>
</comment>
<keyword evidence="10" id="KW-1185">Reference proteome</keyword>
<evidence type="ECO:0000256" key="7">
    <source>
        <dbReference type="ARBA" id="ARBA00023136"/>
    </source>
</evidence>
<feature type="transmembrane region" description="Helical" evidence="8">
    <location>
        <begin position="265"/>
        <end position="283"/>
    </location>
</feature>
<feature type="transmembrane region" description="Helical" evidence="8">
    <location>
        <begin position="149"/>
        <end position="166"/>
    </location>
</feature>
<keyword evidence="5 8" id="KW-0812">Transmembrane</keyword>
<dbReference type="InterPro" id="IPR004626">
    <property type="entry name" value="RarD"/>
</dbReference>
<evidence type="ECO:0000256" key="4">
    <source>
        <dbReference type="ARBA" id="ARBA00022475"/>
    </source>
</evidence>
<dbReference type="Proteomes" id="UP000190064">
    <property type="component" value="Unassembled WGS sequence"/>
</dbReference>
<evidence type="ECO:0000256" key="5">
    <source>
        <dbReference type="ARBA" id="ARBA00022692"/>
    </source>
</evidence>
<gene>
    <name evidence="9" type="ORF">BTA35_0200595</name>
</gene>
<feature type="transmembrane region" description="Helical" evidence="8">
    <location>
        <begin position="33"/>
        <end position="51"/>
    </location>
</feature>
<feature type="transmembrane region" description="Helical" evidence="8">
    <location>
        <begin position="5"/>
        <end position="21"/>
    </location>
</feature>
<dbReference type="RefSeq" id="WP_103989632.1">
    <property type="nucleotide sequence ID" value="NZ_FXTS01000001.1"/>
</dbReference>
<feature type="transmembrane region" description="Helical" evidence="8">
    <location>
        <begin position="178"/>
        <end position="195"/>
    </location>
</feature>
<keyword evidence="6 8" id="KW-1133">Transmembrane helix</keyword>
<evidence type="ECO:0000256" key="6">
    <source>
        <dbReference type="ARBA" id="ARBA00022989"/>
    </source>
</evidence>
<dbReference type="GO" id="GO:0005886">
    <property type="term" value="C:plasma membrane"/>
    <property type="evidence" value="ECO:0007669"/>
    <property type="project" value="UniProtKB-SubCell"/>
</dbReference>
<feature type="transmembrane region" description="Helical" evidence="8">
    <location>
        <begin position="71"/>
        <end position="92"/>
    </location>
</feature>
<feature type="transmembrane region" description="Helical" evidence="8">
    <location>
        <begin position="126"/>
        <end position="143"/>
    </location>
</feature>
<dbReference type="EMBL" id="MTSD02000001">
    <property type="protein sequence ID" value="OOV88089.1"/>
    <property type="molecule type" value="Genomic_DNA"/>
</dbReference>
<accession>A0A1T1HE11</accession>
<evidence type="ECO:0000256" key="3">
    <source>
        <dbReference type="ARBA" id="ARBA00022448"/>
    </source>
</evidence>
<evidence type="ECO:0000256" key="1">
    <source>
        <dbReference type="ARBA" id="ARBA00004651"/>
    </source>
</evidence>
<keyword evidence="4" id="KW-1003">Cell membrane</keyword>
<proteinExistence type="inferred from homology"/>
<dbReference type="SUPFAM" id="SSF103481">
    <property type="entry name" value="Multidrug resistance efflux transporter EmrE"/>
    <property type="match status" value="2"/>
</dbReference>
<sequence>MANGVTLLLSSAFMFALLYYYPVWLSPLDAEQIFGWRMLLTLPGVSLYLWLSGEWRLVVSLFNEVKRRPLLWVGLPLSALLVGVQLWIFMWAPVNGRGLPVSLGYFMMPLVMVVLGRFVYKEQLSFLRILAVVAALVGVANQVWQTGGVSWETFVVALGYPFYFLLRRWQGNDHLGGIWCDMFLLLPVAVWFALIEGDAVAFSDNESLWWLVIGLGLISALALIFYLLSAKLLTFSLFGLLSYLEPVLLVFVSLLLGESIAEHEWLTYIAIWAAVGLLVIEGAQKVWRSRRYPVSDQA</sequence>
<name>A0A1T1HE11_OCELI</name>
<protein>
    <submittedName>
        <fullName evidence="9">Chemotaxis protein</fullName>
    </submittedName>
</protein>
<feature type="transmembrane region" description="Helical" evidence="8">
    <location>
        <begin position="235"/>
        <end position="253"/>
    </location>
</feature>